<feature type="compositionally biased region" description="Basic and acidic residues" evidence="1">
    <location>
        <begin position="137"/>
        <end position="156"/>
    </location>
</feature>
<gene>
    <name evidence="2" type="ORF">N656DRAFT_802465</name>
</gene>
<feature type="compositionally biased region" description="Low complexity" evidence="1">
    <location>
        <begin position="203"/>
        <end position="213"/>
    </location>
</feature>
<dbReference type="RefSeq" id="XP_064665278.1">
    <property type="nucleotide sequence ID" value="XM_064818247.1"/>
</dbReference>
<dbReference type="AlphaFoldDB" id="A0AAN6QCL0"/>
<feature type="compositionally biased region" description="Basic and acidic residues" evidence="1">
    <location>
        <begin position="86"/>
        <end position="120"/>
    </location>
</feature>
<organism evidence="2 3">
    <name type="scientific">Canariomyces notabilis</name>
    <dbReference type="NCBI Taxonomy" id="2074819"/>
    <lineage>
        <taxon>Eukaryota</taxon>
        <taxon>Fungi</taxon>
        <taxon>Dikarya</taxon>
        <taxon>Ascomycota</taxon>
        <taxon>Pezizomycotina</taxon>
        <taxon>Sordariomycetes</taxon>
        <taxon>Sordariomycetidae</taxon>
        <taxon>Sordariales</taxon>
        <taxon>Chaetomiaceae</taxon>
        <taxon>Canariomyces</taxon>
    </lineage>
</organism>
<keyword evidence="3" id="KW-1185">Reference proteome</keyword>
<protein>
    <submittedName>
        <fullName evidence="2">Uncharacterized protein</fullName>
    </submittedName>
</protein>
<feature type="region of interest" description="Disordered" evidence="1">
    <location>
        <begin position="85"/>
        <end position="215"/>
    </location>
</feature>
<accession>A0AAN6QCL0</accession>
<evidence type="ECO:0000256" key="1">
    <source>
        <dbReference type="SAM" id="MobiDB-lite"/>
    </source>
</evidence>
<dbReference type="Proteomes" id="UP001302812">
    <property type="component" value="Unassembled WGS sequence"/>
</dbReference>
<feature type="compositionally biased region" description="Polar residues" evidence="1">
    <location>
        <begin position="22"/>
        <end position="42"/>
    </location>
</feature>
<reference evidence="2" key="2">
    <citation type="submission" date="2023-05" db="EMBL/GenBank/DDBJ databases">
        <authorList>
            <consortium name="Lawrence Berkeley National Laboratory"/>
            <person name="Steindorff A."/>
            <person name="Hensen N."/>
            <person name="Bonometti L."/>
            <person name="Westerberg I."/>
            <person name="Brannstrom I.O."/>
            <person name="Guillou S."/>
            <person name="Cros-Aarteil S."/>
            <person name="Calhoun S."/>
            <person name="Haridas S."/>
            <person name="Kuo A."/>
            <person name="Mondo S."/>
            <person name="Pangilinan J."/>
            <person name="Riley R."/>
            <person name="Labutti K."/>
            <person name="Andreopoulos B."/>
            <person name="Lipzen A."/>
            <person name="Chen C."/>
            <person name="Yanf M."/>
            <person name="Daum C."/>
            <person name="Ng V."/>
            <person name="Clum A."/>
            <person name="Ohm R."/>
            <person name="Martin F."/>
            <person name="Silar P."/>
            <person name="Natvig D."/>
            <person name="Lalanne C."/>
            <person name="Gautier V."/>
            <person name="Ament-Velasquez S.L."/>
            <person name="Kruys A."/>
            <person name="Hutchinson M.I."/>
            <person name="Powell A.J."/>
            <person name="Barry K."/>
            <person name="Miller A.N."/>
            <person name="Grigoriev I.V."/>
            <person name="Debuchy R."/>
            <person name="Gladieux P."/>
            <person name="Thoren M.H."/>
            <person name="Johannesson H."/>
        </authorList>
    </citation>
    <scope>NUCLEOTIDE SEQUENCE</scope>
    <source>
        <strain evidence="2">CBS 508.74</strain>
    </source>
</reference>
<comment type="caution">
    <text evidence="2">The sequence shown here is derived from an EMBL/GenBank/DDBJ whole genome shotgun (WGS) entry which is preliminary data.</text>
</comment>
<sequence length="232" mass="26090">MPTYHSPPQTPARFPLHRTPLPLSTSHFHPSSARNSNTSLGSKTPKHRSRKDDDDSQYKIPFVFLGSIAAASWLAHRFWPKGFPQGEKEDWELSDHARRAKQRREAEKAEMSARRADRRSSSMNRSNREPSTASDAFGKEDALRDYDSYRDREGEGRGGYYPSSKSRATANEDREVYKYRSQPPSPRPRYSSRSVDGYGAATNSNSRGGSSSSPVYTAVLDSEIDLTIREGA</sequence>
<dbReference type="GeneID" id="89942372"/>
<evidence type="ECO:0000313" key="3">
    <source>
        <dbReference type="Proteomes" id="UP001302812"/>
    </source>
</evidence>
<proteinExistence type="predicted"/>
<reference evidence="2" key="1">
    <citation type="journal article" date="2023" name="Mol. Phylogenet. Evol.">
        <title>Genome-scale phylogeny and comparative genomics of the fungal order Sordariales.</title>
        <authorList>
            <person name="Hensen N."/>
            <person name="Bonometti L."/>
            <person name="Westerberg I."/>
            <person name="Brannstrom I.O."/>
            <person name="Guillou S."/>
            <person name="Cros-Aarteil S."/>
            <person name="Calhoun S."/>
            <person name="Haridas S."/>
            <person name="Kuo A."/>
            <person name="Mondo S."/>
            <person name="Pangilinan J."/>
            <person name="Riley R."/>
            <person name="LaButti K."/>
            <person name="Andreopoulos B."/>
            <person name="Lipzen A."/>
            <person name="Chen C."/>
            <person name="Yan M."/>
            <person name="Daum C."/>
            <person name="Ng V."/>
            <person name="Clum A."/>
            <person name="Steindorff A."/>
            <person name="Ohm R.A."/>
            <person name="Martin F."/>
            <person name="Silar P."/>
            <person name="Natvig D.O."/>
            <person name="Lalanne C."/>
            <person name="Gautier V."/>
            <person name="Ament-Velasquez S.L."/>
            <person name="Kruys A."/>
            <person name="Hutchinson M.I."/>
            <person name="Powell A.J."/>
            <person name="Barry K."/>
            <person name="Miller A.N."/>
            <person name="Grigoriev I.V."/>
            <person name="Debuchy R."/>
            <person name="Gladieux P."/>
            <person name="Hiltunen Thoren M."/>
            <person name="Johannesson H."/>
        </authorList>
    </citation>
    <scope>NUCLEOTIDE SEQUENCE</scope>
    <source>
        <strain evidence="2">CBS 508.74</strain>
    </source>
</reference>
<feature type="region of interest" description="Disordered" evidence="1">
    <location>
        <begin position="1"/>
        <end position="56"/>
    </location>
</feature>
<name>A0AAN6QCL0_9PEZI</name>
<evidence type="ECO:0000313" key="2">
    <source>
        <dbReference type="EMBL" id="KAK4107708.1"/>
    </source>
</evidence>
<dbReference type="EMBL" id="MU853370">
    <property type="protein sequence ID" value="KAK4107708.1"/>
    <property type="molecule type" value="Genomic_DNA"/>
</dbReference>